<dbReference type="PROSITE" id="PS50181">
    <property type="entry name" value="FBOX"/>
    <property type="match status" value="1"/>
</dbReference>
<dbReference type="InterPro" id="IPR032675">
    <property type="entry name" value="LRR_dom_sf"/>
</dbReference>
<dbReference type="EMBL" id="JAEPRE010000378">
    <property type="protein sequence ID" value="KAG2228699.1"/>
    <property type="molecule type" value="Genomic_DNA"/>
</dbReference>
<dbReference type="Pfam" id="PF12937">
    <property type="entry name" value="F-box-like"/>
    <property type="match status" value="1"/>
</dbReference>
<keyword evidence="3" id="KW-1185">Reference proteome</keyword>
<dbReference type="Gene3D" id="3.80.10.10">
    <property type="entry name" value="Ribonuclease Inhibitor"/>
    <property type="match status" value="2"/>
</dbReference>
<reference evidence="2" key="1">
    <citation type="submission" date="2021-01" db="EMBL/GenBank/DDBJ databases">
        <title>Metabolic potential, ecology and presence of endohyphal bacteria is reflected in genomic diversity of Mucoromycotina.</title>
        <authorList>
            <person name="Muszewska A."/>
            <person name="Okrasinska A."/>
            <person name="Steczkiewicz K."/>
            <person name="Drgas O."/>
            <person name="Orlowska M."/>
            <person name="Perlinska-Lenart U."/>
            <person name="Aleksandrzak-Piekarczyk T."/>
            <person name="Szatraj K."/>
            <person name="Zielenkiewicz U."/>
            <person name="Pilsyk S."/>
            <person name="Malc E."/>
            <person name="Mieczkowski P."/>
            <person name="Kruszewska J.S."/>
            <person name="Biernat P."/>
            <person name="Pawlowska J."/>
        </authorList>
    </citation>
    <scope>NUCLEOTIDE SEQUENCE</scope>
    <source>
        <strain evidence="2">WA0000018081</strain>
    </source>
</reference>
<dbReference type="Proteomes" id="UP000613177">
    <property type="component" value="Unassembled WGS sequence"/>
</dbReference>
<name>A0A8H7VVI7_9FUNG</name>
<dbReference type="SUPFAM" id="SSF81383">
    <property type="entry name" value="F-box domain"/>
    <property type="match status" value="1"/>
</dbReference>
<organism evidence="2 3">
    <name type="scientific">Thamnidium elegans</name>
    <dbReference type="NCBI Taxonomy" id="101142"/>
    <lineage>
        <taxon>Eukaryota</taxon>
        <taxon>Fungi</taxon>
        <taxon>Fungi incertae sedis</taxon>
        <taxon>Mucoromycota</taxon>
        <taxon>Mucoromycotina</taxon>
        <taxon>Mucoromycetes</taxon>
        <taxon>Mucorales</taxon>
        <taxon>Mucorineae</taxon>
        <taxon>Mucoraceae</taxon>
        <taxon>Thamnidium</taxon>
    </lineage>
</organism>
<comment type="caution">
    <text evidence="2">The sequence shown here is derived from an EMBL/GenBank/DDBJ whole genome shotgun (WGS) entry which is preliminary data.</text>
</comment>
<sequence length="1221" mass="142694">MDELPAEVYYGIFHYLSRPEIQAFSLVCRRLNEVTFQVINKMLLINDRKLRIVKVNLAQGKRRFLKWFASDYTNTYFKNGHLVRNLIIKSESQWILMDYHDFIYKTDNRSARFSRAEFLLLLEYLPNIEEIDFTESGYYTYYLSYLLDANLQHIKKIAPGPYEHGIFSKPDDFTRSDRFSWTDGYPDEESFMITNLLRPDNFSCPDHNDYLSACLKFCGTLTSLCLQYTGVSKDYNFSGVGILHMLSQFKNLKQLVFHNSYSNNSIMFRIQEFCPQLTELIFTSDNSDDFVQESPVKLNKRLQHLNIILESLTIGYTKYLTSYIEDGLKSVSIQVKRTGLYDWIDEVGMEDALKLMKNLGLTKDVSIAFSESDIPRATHLSSRQRTIKWFQVADAFKGNKNVLCSVKFCKPNSLQDYFEYSSSDKQLTLTRGWTAAHDILEGDSFTYRYNAPLSDLPFPTAFISTILPGIINRLDFDLGGMSVHDEVVYLKYALSNCINLHYLRIGEYTKIQGCPNQRNSEVDSILISSKMVYFICSEPTADALSVISSYLPNIELLVFANYSNDNVTWNLTYFKNLKRCYFLIQTITAYNREPLLFKFEYTDGKEQSYYYENGSLVRQIKRPFRTSYTIIFRLANVYLAGDNASKYLRNGHFVRKLTFKTEFEGEVEIFQDALETYDKKKERTPPSFSRYEFLLLLKYLPNIEEIDLTESGNFSEYVSFLFEENLQHLKRITSFPSESYCFDITYRPYFIACFRFRDTLTSLSFRYTETTNDYNYCGMDILTMLSQFKNLKQLIVYNTYCTDLIMFRIQEMCPQLTELTFKSKYNYPDEVVQKSSNLKIGPIAKLNKSLRHLNIILSWLLIDYTEYLTSYIEDILHTVNIRTTSTGFYDWIEGVGMEDALGLMKKLGQLNDVCISFARNNRPRRTRLSSELKTTKWFQIVNAFKGNKNALCTVKLYGVNYLGDSFKYSSLDKRLVLDYELDDVDVFGEEEEDHIHGLIGLFSKFISPTRSISTIGPEIIDNLELNFDDLEDYTVLKLLEYAFSNCINLQYITVENNLKIQRHPIQKTGELSSIQNNRKTVHFLSGAPTNYLFYGVSTHLPDTEVLILGSHSSFDTSFDLTLFKSLKRCYLIIQQGLNYICWSTALKFEYTNGKKQRYYYDGEVKKFFVREDTVRYPCRTFTFICEKDIEFNVCFESDESLLKFDIDNSQDRHYRIPTNLI</sequence>
<accession>A0A8H7VVI7</accession>
<evidence type="ECO:0000259" key="1">
    <source>
        <dbReference type="PROSITE" id="PS50181"/>
    </source>
</evidence>
<proteinExistence type="predicted"/>
<dbReference type="AlphaFoldDB" id="A0A8H7VVI7"/>
<feature type="domain" description="F-box" evidence="1">
    <location>
        <begin position="1"/>
        <end position="53"/>
    </location>
</feature>
<dbReference type="SUPFAM" id="SSF52047">
    <property type="entry name" value="RNI-like"/>
    <property type="match status" value="2"/>
</dbReference>
<dbReference type="InterPro" id="IPR036047">
    <property type="entry name" value="F-box-like_dom_sf"/>
</dbReference>
<evidence type="ECO:0000313" key="2">
    <source>
        <dbReference type="EMBL" id="KAG2228699.1"/>
    </source>
</evidence>
<protein>
    <recommendedName>
        <fullName evidence="1">F-box domain-containing protein</fullName>
    </recommendedName>
</protein>
<dbReference type="CDD" id="cd09917">
    <property type="entry name" value="F-box_SF"/>
    <property type="match status" value="1"/>
</dbReference>
<gene>
    <name evidence="2" type="ORF">INT48_003486</name>
</gene>
<evidence type="ECO:0000313" key="3">
    <source>
        <dbReference type="Proteomes" id="UP000613177"/>
    </source>
</evidence>
<dbReference type="InterPro" id="IPR001810">
    <property type="entry name" value="F-box_dom"/>
</dbReference>